<accession>A0A7S3Z379</accession>
<evidence type="ECO:0000259" key="1">
    <source>
        <dbReference type="Pfam" id="PF02225"/>
    </source>
</evidence>
<dbReference type="Gene3D" id="3.50.30.30">
    <property type="match status" value="1"/>
</dbReference>
<dbReference type="AlphaFoldDB" id="A0A7S3Z379"/>
<protein>
    <recommendedName>
        <fullName evidence="1">PA domain-containing protein</fullName>
    </recommendedName>
</protein>
<feature type="domain" description="PA" evidence="1">
    <location>
        <begin position="100"/>
        <end position="192"/>
    </location>
</feature>
<proteinExistence type="predicted"/>
<dbReference type="InterPro" id="IPR046450">
    <property type="entry name" value="PA_dom_sf"/>
</dbReference>
<dbReference type="SUPFAM" id="SSF52025">
    <property type="entry name" value="PA domain"/>
    <property type="match status" value="1"/>
</dbReference>
<reference evidence="2" key="1">
    <citation type="submission" date="2021-01" db="EMBL/GenBank/DDBJ databases">
        <authorList>
            <person name="Corre E."/>
            <person name="Pelletier E."/>
            <person name="Niang G."/>
            <person name="Scheremetjew M."/>
            <person name="Finn R."/>
            <person name="Kale V."/>
            <person name="Holt S."/>
            <person name="Cochrane G."/>
            <person name="Meng A."/>
            <person name="Brown T."/>
            <person name="Cohen L."/>
        </authorList>
    </citation>
    <scope>NUCLEOTIDE SEQUENCE</scope>
    <source>
        <strain evidence="2">CCCM811</strain>
    </source>
</reference>
<gene>
    <name evidence="2" type="ORF">LGLO00237_LOCUS21960</name>
</gene>
<organism evidence="2">
    <name type="scientific">Lotharella globosa</name>
    <dbReference type="NCBI Taxonomy" id="91324"/>
    <lineage>
        <taxon>Eukaryota</taxon>
        <taxon>Sar</taxon>
        <taxon>Rhizaria</taxon>
        <taxon>Cercozoa</taxon>
        <taxon>Chlorarachniophyceae</taxon>
        <taxon>Lotharella</taxon>
    </lineage>
</organism>
<dbReference type="Pfam" id="PF02225">
    <property type="entry name" value="PA"/>
    <property type="match status" value="1"/>
</dbReference>
<evidence type="ECO:0000313" key="2">
    <source>
        <dbReference type="EMBL" id="CAE0670323.1"/>
    </source>
</evidence>
<dbReference type="EMBL" id="HBIV01030761">
    <property type="protein sequence ID" value="CAE0670323.1"/>
    <property type="molecule type" value="Transcribed_RNA"/>
</dbReference>
<name>A0A7S3Z379_9EUKA</name>
<dbReference type="InterPro" id="IPR003137">
    <property type="entry name" value="PA_domain"/>
</dbReference>
<sequence length="234" mass="25799">MDSDWGSNGGGTYGNVIISLKKKKWSKRHRPACQIVKSMVDEVFCVVCVPASCETVYVCLLPSCTFACVRSCVRVRACARVFACLRVDCVCVCSIFFCDSDGCMPITNANISGNIALIDQGSCVFERKAFMAQEVNASAVVIIFNDEQLKLMMPAENVDVWGVPDPGHPIVNPYFANVFIPVIGITKSMGDMLKDHLWYKTVRLNWIEDQYATANDFDLEGNNSPLSAQKTKGP</sequence>